<dbReference type="AlphaFoldDB" id="A0A8J6LEN0"/>
<accession>A0A8J6LEN0</accession>
<reference evidence="3" key="1">
    <citation type="journal article" date="2020" name="J Insects Food Feed">
        <title>The yellow mealworm (Tenebrio molitor) genome: a resource for the emerging insects as food and feed industry.</title>
        <authorList>
            <person name="Eriksson T."/>
            <person name="Andere A."/>
            <person name="Kelstrup H."/>
            <person name="Emery V."/>
            <person name="Picard C."/>
        </authorList>
    </citation>
    <scope>NUCLEOTIDE SEQUENCE</scope>
    <source>
        <strain evidence="3">Stoneville</strain>
        <tissue evidence="3">Whole head</tissue>
    </source>
</reference>
<comment type="caution">
    <text evidence="3">The sequence shown here is derived from an EMBL/GenBank/DDBJ whole genome shotgun (WGS) entry which is preliminary data.</text>
</comment>
<feature type="coiled-coil region" evidence="1">
    <location>
        <begin position="744"/>
        <end position="778"/>
    </location>
</feature>
<keyword evidence="1" id="KW-0175">Coiled coil</keyword>
<evidence type="ECO:0000313" key="4">
    <source>
        <dbReference type="Proteomes" id="UP000719412"/>
    </source>
</evidence>
<feature type="coiled-coil region" evidence="1">
    <location>
        <begin position="648"/>
        <end position="682"/>
    </location>
</feature>
<feature type="region of interest" description="Disordered" evidence="2">
    <location>
        <begin position="556"/>
        <end position="602"/>
    </location>
</feature>
<evidence type="ECO:0000256" key="1">
    <source>
        <dbReference type="SAM" id="Coils"/>
    </source>
</evidence>
<evidence type="ECO:0000256" key="2">
    <source>
        <dbReference type="SAM" id="MobiDB-lite"/>
    </source>
</evidence>
<proteinExistence type="predicted"/>
<gene>
    <name evidence="3" type="ORF">GEV33_005719</name>
</gene>
<dbReference type="EMBL" id="JABDTM020020355">
    <property type="protein sequence ID" value="KAH0817072.1"/>
    <property type="molecule type" value="Genomic_DNA"/>
</dbReference>
<organism evidence="3 4">
    <name type="scientific">Tenebrio molitor</name>
    <name type="common">Yellow mealworm beetle</name>
    <dbReference type="NCBI Taxonomy" id="7067"/>
    <lineage>
        <taxon>Eukaryota</taxon>
        <taxon>Metazoa</taxon>
        <taxon>Ecdysozoa</taxon>
        <taxon>Arthropoda</taxon>
        <taxon>Hexapoda</taxon>
        <taxon>Insecta</taxon>
        <taxon>Pterygota</taxon>
        <taxon>Neoptera</taxon>
        <taxon>Endopterygota</taxon>
        <taxon>Coleoptera</taxon>
        <taxon>Polyphaga</taxon>
        <taxon>Cucujiformia</taxon>
        <taxon>Tenebrionidae</taxon>
        <taxon>Tenebrio</taxon>
    </lineage>
</organism>
<dbReference type="Proteomes" id="UP000719412">
    <property type="component" value="Unassembled WGS sequence"/>
</dbReference>
<reference evidence="3" key="2">
    <citation type="submission" date="2021-08" db="EMBL/GenBank/DDBJ databases">
        <authorList>
            <person name="Eriksson T."/>
        </authorList>
    </citation>
    <scope>NUCLEOTIDE SEQUENCE</scope>
    <source>
        <strain evidence="3">Stoneville</strain>
        <tissue evidence="3">Whole head</tissue>
    </source>
</reference>
<protein>
    <submittedName>
        <fullName evidence="3">Uncharacterized protein</fullName>
    </submittedName>
</protein>
<sequence length="845" mass="98244">MDREEDKKSKNECQNVEQLKEDLQTIKEQLFALTKNRNEALNVTNELENRYTCLLNKSLHQEKEIQALKCQNAKLLAKCQCQKSLEGTEIDEVETTKLCLDQYESKLNELYKEFLNTSKVMEQSRDKVCRCIKDKHSEFEKIAASKKVLSKMIEDNDAKYTNLLKNYQQLKETERKQKEENEMLSRKVEDLESQLQETSMELEMSREEAMSIAKNQQEEMDDKSKCYTYELQLKAKEIGELNSAVEELRTHICECNKQTTANNLLQTKYDELAHKYKHMLDTVNTYERNNMKRLEEIQALKRNVKDLVGKLVNLQNFAAEMTNMLNQSNLSISELSRSNEEKESIIQCQKIELASKDKQIELLVLNEDRLKKKAAQLQEDLVGMRITSCPNKQNRNAVLCADDCSMDELHELITALYEEIDKSLTKDDKIQQQKRNICCLKCNLSSKENELSCVRNELKILREQFAATLKEKHALADHLKASVDCVTENPNMHLQIHNVNFVRSNQTCMDQSVLTEVNSKLIQMELTRFCLHCTTCKYRFPIFNTKSPTVLFTEGRSPQKTSSCMYPNSKSQEVPWAQKSPPGSPKPASSDPQITKSRGNFADEGKFGQRKIFDTKSGRINQLEKDLIMMRSQIGGLAKNKNTISTVVNELQMSHQNLLQKNEEQERQVQILKCENQKLLEQLKEPVCNDDAAYLVGVKRSLNLCENKLNKLDSTMIKLIKCYQTSKENEVRYEYENRKLIKTNRELNNMLKQSLGDLEKFQNDADHLKKLYEELNETCDYYLQELKEKCQVTEQLSSLINELDPQPTDQVNQLDDIKVRYQKILAQQESIELKLKAFELNNKKR</sequence>
<evidence type="ECO:0000313" key="3">
    <source>
        <dbReference type="EMBL" id="KAH0817072.1"/>
    </source>
</evidence>
<keyword evidence="4" id="KW-1185">Reference proteome</keyword>
<feature type="coiled-coil region" evidence="1">
    <location>
        <begin position="153"/>
        <end position="208"/>
    </location>
</feature>
<feature type="compositionally biased region" description="Polar residues" evidence="2">
    <location>
        <begin position="556"/>
        <end position="572"/>
    </location>
</feature>
<feature type="coiled-coil region" evidence="1">
    <location>
        <begin position="9"/>
        <end position="36"/>
    </location>
</feature>
<name>A0A8J6LEN0_TENMO</name>